<dbReference type="EMBL" id="CP011367">
    <property type="protein sequence ID" value="AKJ95052.1"/>
    <property type="molecule type" value="Genomic_DNA"/>
</dbReference>
<protein>
    <submittedName>
        <fullName evidence="1">Uncharacterized protein</fullName>
    </submittedName>
</protein>
<gene>
    <name evidence="1" type="ORF">TVD_06615</name>
</gene>
<dbReference type="Proteomes" id="UP000064201">
    <property type="component" value="Chromosome"/>
</dbReference>
<organism evidence="1 2">
    <name type="scientific">Thioalkalivibrio versutus</name>
    <dbReference type="NCBI Taxonomy" id="106634"/>
    <lineage>
        <taxon>Bacteria</taxon>
        <taxon>Pseudomonadati</taxon>
        <taxon>Pseudomonadota</taxon>
        <taxon>Gammaproteobacteria</taxon>
        <taxon>Chromatiales</taxon>
        <taxon>Ectothiorhodospiraceae</taxon>
        <taxon>Thioalkalivibrio</taxon>
    </lineage>
</organism>
<reference evidence="1 2" key="1">
    <citation type="submission" date="2015-04" db="EMBL/GenBank/DDBJ databases">
        <title>Complete Sequence for the Genome of the Thioalkalivibrio versutus D301.</title>
        <authorList>
            <person name="Mu T."/>
            <person name="Zhou J."/>
            <person name="Xu X."/>
        </authorList>
    </citation>
    <scope>NUCLEOTIDE SEQUENCE [LARGE SCALE GENOMIC DNA]</scope>
    <source>
        <strain evidence="1 2">D301</strain>
    </source>
</reference>
<dbReference type="OrthoDB" id="5786243at2"/>
<dbReference type="PATRIC" id="fig|106634.4.peg.1353"/>
<dbReference type="RefSeq" id="WP_047251145.1">
    <property type="nucleotide sequence ID" value="NZ_CP011367.1"/>
</dbReference>
<sequence length="90" mass="9886">MTEVLNVPIPPGLSETTIHDPNSTGIVAGQFLVVHSDATQTGGIFPMQDEHGRWTLVHPVTKEQFVEICSDYVTAEVEARTSEMIDAVRH</sequence>
<dbReference type="AlphaFoldDB" id="A0A0G3G6B9"/>
<proteinExistence type="predicted"/>
<dbReference type="STRING" id="106634.TVD_06615"/>
<dbReference type="KEGG" id="tvr:TVD_06615"/>
<accession>A0A0G3G6B9</accession>
<evidence type="ECO:0000313" key="2">
    <source>
        <dbReference type="Proteomes" id="UP000064201"/>
    </source>
</evidence>
<name>A0A0G3G6B9_9GAMM</name>
<keyword evidence="2" id="KW-1185">Reference proteome</keyword>
<evidence type="ECO:0000313" key="1">
    <source>
        <dbReference type="EMBL" id="AKJ95052.1"/>
    </source>
</evidence>